<organism evidence="1 2">
    <name type="scientific">Enterococcus villorum</name>
    <dbReference type="NCBI Taxonomy" id="112904"/>
    <lineage>
        <taxon>Bacteria</taxon>
        <taxon>Bacillati</taxon>
        <taxon>Bacillota</taxon>
        <taxon>Bacilli</taxon>
        <taxon>Lactobacillales</taxon>
        <taxon>Enterococcaceae</taxon>
        <taxon>Enterococcus</taxon>
    </lineage>
</organism>
<dbReference type="Proteomes" id="UP000321830">
    <property type="component" value="Unassembled WGS sequence"/>
</dbReference>
<evidence type="ECO:0000313" key="2">
    <source>
        <dbReference type="Proteomes" id="UP000321830"/>
    </source>
</evidence>
<accession>A0A511J2J2</accession>
<dbReference type="EMBL" id="BJWF01000017">
    <property type="protein sequence ID" value="GEL92221.1"/>
    <property type="molecule type" value="Genomic_DNA"/>
</dbReference>
<dbReference type="AlphaFoldDB" id="A0A511J2J2"/>
<sequence length="60" mass="6911">MKKIILILNHVMAGMGSDEQAQLPPGGKKWPWVQVKPWPLYSKKRRRRLSQPFTVGIVTI</sequence>
<reference evidence="1 2" key="1">
    <citation type="submission" date="2019-07" db="EMBL/GenBank/DDBJ databases">
        <title>Whole genome shotgun sequence of Enterococcus villorum NBRC 100699.</title>
        <authorList>
            <person name="Hosoyama A."/>
            <person name="Uohara A."/>
            <person name="Ohji S."/>
            <person name="Ichikawa N."/>
        </authorList>
    </citation>
    <scope>NUCLEOTIDE SEQUENCE [LARGE SCALE GENOMIC DNA]</scope>
    <source>
        <strain evidence="1 2">NBRC 100699</strain>
    </source>
</reference>
<comment type="caution">
    <text evidence="1">The sequence shown here is derived from an EMBL/GenBank/DDBJ whole genome shotgun (WGS) entry which is preliminary data.</text>
</comment>
<protein>
    <submittedName>
        <fullName evidence="1">Uncharacterized protein</fullName>
    </submittedName>
</protein>
<evidence type="ECO:0000313" key="1">
    <source>
        <dbReference type="EMBL" id="GEL92221.1"/>
    </source>
</evidence>
<gene>
    <name evidence="1" type="ORF">EVI01_15580</name>
</gene>
<name>A0A511J2J2_9ENTE</name>
<proteinExistence type="predicted"/>